<organism evidence="3 4">
    <name type="scientific">Aphis glycines</name>
    <name type="common">Soybean aphid</name>
    <dbReference type="NCBI Taxonomy" id="307491"/>
    <lineage>
        <taxon>Eukaryota</taxon>
        <taxon>Metazoa</taxon>
        <taxon>Ecdysozoa</taxon>
        <taxon>Arthropoda</taxon>
        <taxon>Hexapoda</taxon>
        <taxon>Insecta</taxon>
        <taxon>Pterygota</taxon>
        <taxon>Neoptera</taxon>
        <taxon>Paraneoptera</taxon>
        <taxon>Hemiptera</taxon>
        <taxon>Sternorrhyncha</taxon>
        <taxon>Aphidomorpha</taxon>
        <taxon>Aphidoidea</taxon>
        <taxon>Aphididae</taxon>
        <taxon>Aphidini</taxon>
        <taxon>Aphis</taxon>
        <taxon>Aphis</taxon>
    </lineage>
</organism>
<evidence type="ECO:0000313" key="3">
    <source>
        <dbReference type="EMBL" id="KAE9524202.1"/>
    </source>
</evidence>
<dbReference type="Proteomes" id="UP000475862">
    <property type="component" value="Unassembled WGS sequence"/>
</dbReference>
<protein>
    <submittedName>
        <fullName evidence="3">Uncharacterized protein</fullName>
    </submittedName>
</protein>
<evidence type="ECO:0000313" key="4">
    <source>
        <dbReference type="Proteomes" id="UP000475862"/>
    </source>
</evidence>
<dbReference type="AlphaFoldDB" id="A0A6G0T121"/>
<feature type="coiled-coil region" evidence="1">
    <location>
        <begin position="623"/>
        <end position="732"/>
    </location>
</feature>
<gene>
    <name evidence="3" type="ORF">AGLY_015241</name>
</gene>
<name>A0A6G0T121_APHGL</name>
<evidence type="ECO:0000256" key="2">
    <source>
        <dbReference type="SAM" id="MobiDB-lite"/>
    </source>
</evidence>
<keyword evidence="4" id="KW-1185">Reference proteome</keyword>
<keyword evidence="1" id="KW-0175">Coiled coil</keyword>
<comment type="caution">
    <text evidence="3">The sequence shown here is derived from an EMBL/GenBank/DDBJ whole genome shotgun (WGS) entry which is preliminary data.</text>
</comment>
<dbReference type="SUPFAM" id="SSF57997">
    <property type="entry name" value="Tropomyosin"/>
    <property type="match status" value="1"/>
</dbReference>
<feature type="compositionally biased region" description="Basic residues" evidence="2">
    <location>
        <begin position="796"/>
        <end position="807"/>
    </location>
</feature>
<feature type="region of interest" description="Disordered" evidence="2">
    <location>
        <begin position="796"/>
        <end position="823"/>
    </location>
</feature>
<dbReference type="EMBL" id="VYZN01000070">
    <property type="protein sequence ID" value="KAE9524202.1"/>
    <property type="molecule type" value="Genomic_DNA"/>
</dbReference>
<dbReference type="OrthoDB" id="6614241at2759"/>
<proteinExistence type="predicted"/>
<evidence type="ECO:0000256" key="1">
    <source>
        <dbReference type="SAM" id="Coils"/>
    </source>
</evidence>
<feature type="coiled-coil region" evidence="1">
    <location>
        <begin position="238"/>
        <end position="392"/>
    </location>
</feature>
<accession>A0A6G0T121</accession>
<sequence>MNNCNETECSHNSTYLSDGCTILNKKLNLKTENQNYKNDELVLGNGNHFTDVIQMQTDCKKNQKHNQKKFECCFEKLNKEREMSDNKDFELCRIKRDLSILSEKLNEISNHNNFLNCNLEKVSKDLLSKTIEYNELLKKSEELKEELNNVKYCLNLRIDENKCIKKDINEKNQIMEAGILIKQELEFKICNLKKKLKESEKLNNRGDNKCNDLVILNLKLENDLQKEKNDSCKKTIYIDDLSKKIHNLETIIKGIEGQKLLYTEEISKLKNDKCEAELKVNELNSIVKTQKNKLAIIESELECTKESLKNKNDCQIQKIQQLEHNIENFKKEVKYYKDQHDILTNQCITSNKDLSESQKIIDMLETKINEIVREHKVTLDELTQECDKLKNENCKFVEKINVLNETIICVNNEENQVRKDLAVCNEKLLIANDEISHFDLEIKCMNMKLKITTDKLTYTERELEEMKFKLNNETILKDKINEKYCSLKYDYSCLQEKCQTADNNRFSNENLMSCQIASNINNGEQTINLKLVDVGSQTHMCPVICQPLTSTCQSIPTYCNLCKSKQCDNCNSCISSYDSDKMSNNNPCQIDYKKTSTVNASDNCSCSSKSKISTKCFGLLFDKENLQCQLNEMKQQFEKKEKTVKKESCDTEQIYNDKDVTINKCLDATKKQYQQQLDEANAKLDNYETAILYKEYELKNFQIREHQSKMEIEKLNEMLQFKDKKNESEQKQVVLARNSMKDNEEQLVSLQKPSELEKLNKDPSNENLQLLNDDNNIPQETFSDLDNKLEITQTSMKKKQSSAKHNKNGCALKKSKTERETKKNKYGPKLNIPCCIGSKNPCNRQKMFDQSLKKYLKAGCGVLRYNSETS</sequence>
<reference evidence="3 4" key="1">
    <citation type="submission" date="2019-08" db="EMBL/GenBank/DDBJ databases">
        <title>The genome of the soybean aphid Biotype 1, its phylome, world population structure and adaptation to the North American continent.</title>
        <authorList>
            <person name="Giordano R."/>
            <person name="Donthu R.K."/>
            <person name="Hernandez A.G."/>
            <person name="Wright C.L."/>
            <person name="Zimin A.V."/>
        </authorList>
    </citation>
    <scope>NUCLEOTIDE SEQUENCE [LARGE SCALE GENOMIC DNA]</scope>
    <source>
        <tissue evidence="3">Whole aphids</tissue>
    </source>
</reference>
<dbReference type="Gene3D" id="1.10.287.1490">
    <property type="match status" value="1"/>
</dbReference>